<evidence type="ECO:0000313" key="3">
    <source>
        <dbReference type="EMBL" id="KAF4733867.1"/>
    </source>
</evidence>
<reference evidence="3 4" key="1">
    <citation type="submission" date="2020-04" db="EMBL/GenBank/DDBJ databases">
        <title>Perkinsus olseni comparative genomics.</title>
        <authorList>
            <person name="Bogema D.R."/>
        </authorList>
    </citation>
    <scope>NUCLEOTIDE SEQUENCE [LARGE SCALE GENOMIC DNA]</scope>
    <source>
        <strain evidence="3">ATCC PRA-205</strain>
    </source>
</reference>
<feature type="coiled-coil region" evidence="1">
    <location>
        <begin position="109"/>
        <end position="168"/>
    </location>
</feature>
<dbReference type="Proteomes" id="UP000574390">
    <property type="component" value="Unassembled WGS sequence"/>
</dbReference>
<sequence length="357" mass="40480">MRPSSPPRVSVEGEASGQQQQQQTEGQKVRSSAFASLSKEVNQARLGMLGELMDNRKRAEESEQFFLTRMQQEATSFQHLVQMFEESLQKVSADLDSRLSGFIQTEEVNSMLEESAKKFEERFSAVENKVDMKAHESSARIACLEASLADLRDEVSKLKEDRQQEMETINARIEARRERRNALTVSAAAKTELKRSESSMTSRVSALEEKLEKELREVQEEMKQGFSTVNGERLDAIDGSLSGLNSRMDAFDSKIDAVDNCIISIQGKHKQDREEYAAKHAELESSHEELEKKVSEKWTTIEQNISDLEQGIKDKADTESIVQRCESSMTDKISTLTKEIDSRFETVSKQMVDFQKA</sequence>
<accession>A0A7J6SM85</accession>
<dbReference type="AlphaFoldDB" id="A0A7J6SM85"/>
<feature type="coiled-coil region" evidence="1">
    <location>
        <begin position="201"/>
        <end position="228"/>
    </location>
</feature>
<keyword evidence="1" id="KW-0175">Coiled coil</keyword>
<evidence type="ECO:0000256" key="1">
    <source>
        <dbReference type="SAM" id="Coils"/>
    </source>
</evidence>
<comment type="caution">
    <text evidence="3">The sequence shown here is derived from an EMBL/GenBank/DDBJ whole genome shotgun (WGS) entry which is preliminary data.</text>
</comment>
<dbReference type="EMBL" id="JABANM010013732">
    <property type="protein sequence ID" value="KAF4733867.1"/>
    <property type="molecule type" value="Genomic_DNA"/>
</dbReference>
<protein>
    <submittedName>
        <fullName evidence="3">Uncharacterized protein</fullName>
    </submittedName>
</protein>
<name>A0A7J6SM85_PEROL</name>
<evidence type="ECO:0000256" key="2">
    <source>
        <dbReference type="SAM" id="MobiDB-lite"/>
    </source>
</evidence>
<proteinExistence type="predicted"/>
<organism evidence="3 4">
    <name type="scientific">Perkinsus olseni</name>
    <name type="common">Perkinsus atlanticus</name>
    <dbReference type="NCBI Taxonomy" id="32597"/>
    <lineage>
        <taxon>Eukaryota</taxon>
        <taxon>Sar</taxon>
        <taxon>Alveolata</taxon>
        <taxon>Perkinsozoa</taxon>
        <taxon>Perkinsea</taxon>
        <taxon>Perkinsida</taxon>
        <taxon>Perkinsidae</taxon>
        <taxon>Perkinsus</taxon>
    </lineage>
</organism>
<evidence type="ECO:0000313" key="4">
    <source>
        <dbReference type="Proteomes" id="UP000574390"/>
    </source>
</evidence>
<feature type="non-terminal residue" evidence="3">
    <location>
        <position position="357"/>
    </location>
</feature>
<feature type="region of interest" description="Disordered" evidence="2">
    <location>
        <begin position="1"/>
        <end position="35"/>
    </location>
</feature>
<feature type="compositionally biased region" description="Polar residues" evidence="2">
    <location>
        <begin position="24"/>
        <end position="35"/>
    </location>
</feature>
<gene>
    <name evidence="3" type="ORF">FOZ62_026889</name>
</gene>